<dbReference type="EMBL" id="CP045836">
    <property type="protein sequence ID" value="QGG54122.1"/>
    <property type="molecule type" value="Genomic_DNA"/>
</dbReference>
<geneLocation type="plasmid" evidence="1 2">
    <name>unnamed</name>
</geneLocation>
<proteinExistence type="predicted"/>
<accession>A0ABX6DHW5</accession>
<dbReference type="RefSeq" id="WP_369595966.1">
    <property type="nucleotide sequence ID" value="NZ_CP045836.1"/>
</dbReference>
<name>A0ABX6DHW5_9BACI</name>
<sequence length="183" mass="19983">MACDITAARNEVCKDAIGGLDAIYFINFDDAPYSSVVFDATNTDVVETINGTPGTVSAYKYELKADENTFEETIVSDRNTGSTFFEGVLNVSLKKMDLAAHKEVKLLAFNRPHIVLRDRNDNFYYMGARWGCELTGGSIATGGAMGDKNGYMLTFTSKRLFYSFMEATDEAGLNTAGLNVVTA</sequence>
<reference evidence="1 2" key="1">
    <citation type="submission" date="2019-11" db="EMBL/GenBank/DDBJ databases">
        <title>Whole Genome Sequencing and Comparative Genomic Analyses of Lysinibacillus pakistanensis LZH-9, a Halotolerant Strain with Excellent COD Removal Capability.</title>
        <authorList>
            <person name="Zhou H."/>
        </authorList>
    </citation>
    <scope>NUCLEOTIDE SEQUENCE [LARGE SCALE GENOMIC DNA]</scope>
    <source>
        <strain evidence="1 2">LZH-9</strain>
        <plasmid evidence="1 2">unnamed</plasmid>
    </source>
</reference>
<dbReference type="Proteomes" id="UP000373269">
    <property type="component" value="Plasmid unnamed"/>
</dbReference>
<organism evidence="1 2">
    <name type="scientific">Lysinibacillus pakistanensis</name>
    <dbReference type="NCBI Taxonomy" id="759811"/>
    <lineage>
        <taxon>Bacteria</taxon>
        <taxon>Bacillati</taxon>
        <taxon>Bacillota</taxon>
        <taxon>Bacilli</taxon>
        <taxon>Bacillales</taxon>
        <taxon>Bacillaceae</taxon>
        <taxon>Lysinibacillus</taxon>
    </lineage>
</organism>
<evidence type="ECO:0000313" key="2">
    <source>
        <dbReference type="Proteomes" id="UP000373269"/>
    </source>
</evidence>
<keyword evidence="2" id="KW-1185">Reference proteome</keyword>
<keyword evidence="1" id="KW-0614">Plasmid</keyword>
<evidence type="ECO:0000313" key="1">
    <source>
        <dbReference type="EMBL" id="QGG54122.1"/>
    </source>
</evidence>
<protein>
    <submittedName>
        <fullName evidence="1">Uncharacterized protein</fullName>
    </submittedName>
</protein>
<gene>
    <name evidence="1" type="ORF">GDS87_24695</name>
</gene>